<gene>
    <name evidence="1" type="ORF">ERS852411_02855</name>
</gene>
<evidence type="ECO:0000313" key="1">
    <source>
        <dbReference type="EMBL" id="CUP22778.1"/>
    </source>
</evidence>
<dbReference type="EMBL" id="CYZT01000290">
    <property type="protein sequence ID" value="CUP22778.1"/>
    <property type="molecule type" value="Genomic_DNA"/>
</dbReference>
<organism evidence="1 2">
    <name type="scientific">Flavonifractor plautii</name>
    <name type="common">Fusobacterium plautii</name>
    <dbReference type="NCBI Taxonomy" id="292800"/>
    <lineage>
        <taxon>Bacteria</taxon>
        <taxon>Bacillati</taxon>
        <taxon>Bacillota</taxon>
        <taxon>Clostridia</taxon>
        <taxon>Eubacteriales</taxon>
        <taxon>Oscillospiraceae</taxon>
        <taxon>Flavonifractor</taxon>
    </lineage>
</organism>
<sequence length="118" mass="11682">MDVRLAVDGQLGQLQLVGGHVLGDGLGTLAGLHHGVADPEGGALGQRALVHQVVHHDAGQGDIGGVHTVNAQQAADGALDSHGGAAVDKALGVVGHAGGVGPGLLHQLEIKIQLGFQQ</sequence>
<evidence type="ECO:0000313" key="2">
    <source>
        <dbReference type="Proteomes" id="UP000095746"/>
    </source>
</evidence>
<name>A0A174LL58_FLAPL</name>
<protein>
    <submittedName>
        <fullName evidence="1">Uncharacterized protein</fullName>
    </submittedName>
</protein>
<dbReference type="AlphaFoldDB" id="A0A174LL58"/>
<proteinExistence type="predicted"/>
<reference evidence="1 2" key="1">
    <citation type="submission" date="2015-09" db="EMBL/GenBank/DDBJ databases">
        <authorList>
            <consortium name="Pathogen Informatics"/>
        </authorList>
    </citation>
    <scope>NUCLEOTIDE SEQUENCE [LARGE SCALE GENOMIC DNA]</scope>
    <source>
        <strain evidence="1 2">2789STDY5608854</strain>
    </source>
</reference>
<dbReference type="Proteomes" id="UP000095746">
    <property type="component" value="Unassembled WGS sequence"/>
</dbReference>
<accession>A0A174LL58</accession>